<keyword evidence="8" id="KW-1185">Reference proteome</keyword>
<feature type="transmembrane region" description="Helical" evidence="5">
    <location>
        <begin position="271"/>
        <end position="291"/>
    </location>
</feature>
<dbReference type="InParanoid" id="A0A3P8XP38"/>
<feature type="transmembrane region" description="Helical" evidence="5">
    <location>
        <begin position="92"/>
        <end position="116"/>
    </location>
</feature>
<dbReference type="SUPFAM" id="SSF81321">
    <property type="entry name" value="Family A G protein-coupled receptor-like"/>
    <property type="match status" value="1"/>
</dbReference>
<dbReference type="Ensembl" id="ENSELUT00000009169.3">
    <property type="protein sequence ID" value="ENSELUP00000006306.3"/>
    <property type="gene ID" value="ENSELUG00000007235.3"/>
</dbReference>
<feature type="transmembrane region" description="Helical" evidence="5">
    <location>
        <begin position="230"/>
        <end position="250"/>
    </location>
</feature>
<dbReference type="PROSITE" id="PS50262">
    <property type="entry name" value="G_PROTEIN_RECEP_F1_2"/>
    <property type="match status" value="1"/>
</dbReference>
<evidence type="ECO:0000313" key="8">
    <source>
        <dbReference type="Proteomes" id="UP000265140"/>
    </source>
</evidence>
<evidence type="ECO:0000256" key="5">
    <source>
        <dbReference type="SAM" id="Phobius"/>
    </source>
</evidence>
<feature type="transmembrane region" description="Helical" evidence="5">
    <location>
        <begin position="122"/>
        <end position="150"/>
    </location>
</feature>
<proteinExistence type="predicted"/>
<dbReference type="PRINTS" id="PR00237">
    <property type="entry name" value="GPCRRHODOPSN"/>
</dbReference>
<dbReference type="OMA" id="CYTGIIV"/>
<protein>
    <recommendedName>
        <fullName evidence="6">G-protein coupled receptors family 1 profile domain-containing protein</fullName>
    </recommendedName>
</protein>
<keyword evidence="3 5" id="KW-1133">Transmembrane helix</keyword>
<evidence type="ECO:0000256" key="2">
    <source>
        <dbReference type="ARBA" id="ARBA00022692"/>
    </source>
</evidence>
<dbReference type="GO" id="GO:0004930">
    <property type="term" value="F:G protein-coupled receptor activity"/>
    <property type="evidence" value="ECO:0007669"/>
    <property type="project" value="InterPro"/>
</dbReference>
<dbReference type="InterPro" id="IPR000276">
    <property type="entry name" value="GPCR_Rhodpsn"/>
</dbReference>
<keyword evidence="4 5" id="KW-0472">Membrane</keyword>
<dbReference type="FunFam" id="1.20.1070.10:FF:000096">
    <property type="entry name" value="Odorant receptor 131-2"/>
    <property type="match status" value="1"/>
</dbReference>
<reference evidence="7" key="4">
    <citation type="submission" date="2025-09" db="UniProtKB">
        <authorList>
            <consortium name="Ensembl"/>
        </authorList>
    </citation>
    <scope>IDENTIFICATION</scope>
</reference>
<dbReference type="GO" id="GO:0005549">
    <property type="term" value="F:odorant binding"/>
    <property type="evidence" value="ECO:0007669"/>
    <property type="project" value="TreeGrafter"/>
</dbReference>
<dbReference type="PANTHER" id="PTHR26451:SF866">
    <property type="entry name" value="ODORANT RECEPTOR-RELATED"/>
    <property type="match status" value="1"/>
</dbReference>
<sequence>GQKCFTQADPRRKMAMLCWSLAPKHKTEKLYFCLYRCLVSNNVSLTSQKLAVPIRTFMGFLCVSPCLIFLYINTVMLYSLKSKPVFRETSRYILFGNLLFADTILLVTSQLLYILAVAGLFVIRYICAVIVLVAIFTSTVSPLNLSVMSLERYVAICYPLRHSSIVTPRTTGIVIAVIWTLSSLNTMIKLIMLLVLDSLPLDQVMQEFCSTNKLFCLEIHNQVDNIMQGIVFTTVGFIIIYTYITMMVIAKSASSDKDLNSKARKTVLLHLIQLGLSLSSTVLPSIVSALKSRGMDKATQIEYILFIVMIIMPRCLSPLIYGLRDKIFRHILMHHLTCGLRPKVKPSKISSY</sequence>
<name>A0A3P8XP38_ESOLU</name>
<evidence type="ECO:0000256" key="1">
    <source>
        <dbReference type="ARBA" id="ARBA00004370"/>
    </source>
</evidence>
<dbReference type="InterPro" id="IPR052921">
    <property type="entry name" value="GPCR1_Superfamily_Member"/>
</dbReference>
<feature type="transmembrane region" description="Helical" evidence="5">
    <location>
        <begin position="303"/>
        <end position="323"/>
    </location>
</feature>
<dbReference type="InterPro" id="IPR017452">
    <property type="entry name" value="GPCR_Rhodpsn_7TM"/>
</dbReference>
<reference evidence="8" key="1">
    <citation type="journal article" date="2014" name="PLoS ONE">
        <title>The genome and linkage map of the northern pike (Esox lucius): conserved synteny revealed between the salmonid sister group and the Neoteleostei.</title>
        <authorList>
            <person name="Rondeau E.B."/>
            <person name="Minkley D.R."/>
            <person name="Leong J.S."/>
            <person name="Messmer A.M."/>
            <person name="Jantzen J.R."/>
            <person name="von Schalburg K.R."/>
            <person name="Lemon C."/>
            <person name="Bird N.H."/>
            <person name="Koop B.F."/>
        </authorList>
    </citation>
    <scope>NUCLEOTIDE SEQUENCE</scope>
</reference>
<evidence type="ECO:0000256" key="4">
    <source>
        <dbReference type="ARBA" id="ARBA00023136"/>
    </source>
</evidence>
<dbReference type="GO" id="GO:0016020">
    <property type="term" value="C:membrane"/>
    <property type="evidence" value="ECO:0007669"/>
    <property type="project" value="UniProtKB-SubCell"/>
</dbReference>
<feature type="transmembrane region" description="Helical" evidence="5">
    <location>
        <begin position="171"/>
        <end position="196"/>
    </location>
</feature>
<comment type="subcellular location">
    <subcellularLocation>
        <location evidence="1">Membrane</location>
    </subcellularLocation>
</comment>
<dbReference type="CDD" id="cd00637">
    <property type="entry name" value="7tm_classA_rhodopsin-like"/>
    <property type="match status" value="1"/>
</dbReference>
<reference evidence="7" key="3">
    <citation type="submission" date="2025-08" db="UniProtKB">
        <authorList>
            <consortium name="Ensembl"/>
        </authorList>
    </citation>
    <scope>IDENTIFICATION</scope>
</reference>
<dbReference type="AlphaFoldDB" id="A0A3P8XP38"/>
<dbReference type="FunCoup" id="A0A3P8XP38">
    <property type="interactions" value="9"/>
</dbReference>
<feature type="domain" description="G-protein coupled receptors family 1 profile" evidence="6">
    <location>
        <begin position="72"/>
        <end position="321"/>
    </location>
</feature>
<dbReference type="Proteomes" id="UP000265140">
    <property type="component" value="Chromosome 7"/>
</dbReference>
<evidence type="ECO:0000313" key="7">
    <source>
        <dbReference type="Ensembl" id="ENSELUP00000006306.3"/>
    </source>
</evidence>
<dbReference type="GeneTree" id="ENSGT00940000163093"/>
<evidence type="ECO:0000259" key="6">
    <source>
        <dbReference type="PROSITE" id="PS50262"/>
    </source>
</evidence>
<dbReference type="Pfam" id="PF00001">
    <property type="entry name" value="7tm_1"/>
    <property type="match status" value="1"/>
</dbReference>
<keyword evidence="2 5" id="KW-0812">Transmembrane</keyword>
<dbReference type="GO" id="GO:0004984">
    <property type="term" value="F:olfactory receptor activity"/>
    <property type="evidence" value="ECO:0007669"/>
    <property type="project" value="TreeGrafter"/>
</dbReference>
<feature type="transmembrane region" description="Helical" evidence="5">
    <location>
        <begin position="57"/>
        <end position="80"/>
    </location>
</feature>
<accession>A0A3P8XP38</accession>
<reference evidence="7" key="2">
    <citation type="submission" date="2020-02" db="EMBL/GenBank/DDBJ databases">
        <title>Esox lucius (northern pike) genome, fEsoLuc1, primary haplotype.</title>
        <authorList>
            <person name="Myers G."/>
            <person name="Karagic N."/>
            <person name="Meyer A."/>
            <person name="Pippel M."/>
            <person name="Reichard M."/>
            <person name="Winkler S."/>
            <person name="Tracey A."/>
            <person name="Sims Y."/>
            <person name="Howe K."/>
            <person name="Rhie A."/>
            <person name="Formenti G."/>
            <person name="Durbin R."/>
            <person name="Fedrigo O."/>
            <person name="Jarvis E.D."/>
        </authorList>
    </citation>
    <scope>NUCLEOTIDE SEQUENCE [LARGE SCALE GENOMIC DNA]</scope>
</reference>
<dbReference type="Gene3D" id="1.20.1070.10">
    <property type="entry name" value="Rhodopsin 7-helix transmembrane proteins"/>
    <property type="match status" value="1"/>
</dbReference>
<dbReference type="PANTHER" id="PTHR26451">
    <property type="entry name" value="G_PROTEIN_RECEP_F1_2 DOMAIN-CONTAINING PROTEIN"/>
    <property type="match status" value="1"/>
</dbReference>
<evidence type="ECO:0000256" key="3">
    <source>
        <dbReference type="ARBA" id="ARBA00022989"/>
    </source>
</evidence>
<organism evidence="7 8">
    <name type="scientific">Esox lucius</name>
    <name type="common">Northern pike</name>
    <dbReference type="NCBI Taxonomy" id="8010"/>
    <lineage>
        <taxon>Eukaryota</taxon>
        <taxon>Metazoa</taxon>
        <taxon>Chordata</taxon>
        <taxon>Craniata</taxon>
        <taxon>Vertebrata</taxon>
        <taxon>Euteleostomi</taxon>
        <taxon>Actinopterygii</taxon>
        <taxon>Neopterygii</taxon>
        <taxon>Teleostei</taxon>
        <taxon>Protacanthopterygii</taxon>
        <taxon>Esociformes</taxon>
        <taxon>Esocidae</taxon>
        <taxon>Esox</taxon>
    </lineage>
</organism>